<gene>
    <name evidence="1" type="ORF">METZ01_LOCUS326725</name>
</gene>
<dbReference type="AlphaFoldDB" id="A0A382PPH5"/>
<reference evidence="1" key="1">
    <citation type="submission" date="2018-05" db="EMBL/GenBank/DDBJ databases">
        <authorList>
            <person name="Lanie J.A."/>
            <person name="Ng W.-L."/>
            <person name="Kazmierczak K.M."/>
            <person name="Andrzejewski T.M."/>
            <person name="Davidsen T.M."/>
            <person name="Wayne K.J."/>
            <person name="Tettelin H."/>
            <person name="Glass J.I."/>
            <person name="Rusch D."/>
            <person name="Podicherti R."/>
            <person name="Tsui H.-C.T."/>
            <person name="Winkler M.E."/>
        </authorList>
    </citation>
    <scope>NUCLEOTIDE SEQUENCE</scope>
</reference>
<accession>A0A382PPH5</accession>
<sequence>MTSPTSRLDGYRFAVKSIEQITRRP</sequence>
<organism evidence="1">
    <name type="scientific">marine metagenome</name>
    <dbReference type="NCBI Taxonomy" id="408172"/>
    <lineage>
        <taxon>unclassified sequences</taxon>
        <taxon>metagenomes</taxon>
        <taxon>ecological metagenomes</taxon>
    </lineage>
</organism>
<feature type="non-terminal residue" evidence="1">
    <location>
        <position position="25"/>
    </location>
</feature>
<evidence type="ECO:0000313" key="1">
    <source>
        <dbReference type="EMBL" id="SVC73871.1"/>
    </source>
</evidence>
<dbReference type="EMBL" id="UINC01108048">
    <property type="protein sequence ID" value="SVC73871.1"/>
    <property type="molecule type" value="Genomic_DNA"/>
</dbReference>
<name>A0A382PPH5_9ZZZZ</name>
<proteinExistence type="predicted"/>
<protein>
    <submittedName>
        <fullName evidence="1">Uncharacterized protein</fullName>
    </submittedName>
</protein>